<dbReference type="EMBL" id="JACBZA010000001">
    <property type="protein sequence ID" value="NYH85044.1"/>
    <property type="molecule type" value="Genomic_DNA"/>
</dbReference>
<proteinExistence type="predicted"/>
<dbReference type="AlphaFoldDB" id="A0A1I2WPU2"/>
<dbReference type="Proteomes" id="UP000199052">
    <property type="component" value="Unassembled WGS sequence"/>
</dbReference>
<dbReference type="Gene3D" id="3.40.50.20">
    <property type="match status" value="1"/>
</dbReference>
<evidence type="ECO:0000256" key="4">
    <source>
        <dbReference type="PIRSR" id="PIRSR620019-2"/>
    </source>
</evidence>
<feature type="binding site" evidence="4">
    <location>
        <position position="75"/>
    </location>
    <ligand>
        <name>substrate</name>
    </ligand>
</feature>
<feature type="domain" description="PglD N-terminal" evidence="5">
    <location>
        <begin position="6"/>
        <end position="78"/>
    </location>
</feature>
<dbReference type="Proteomes" id="UP000533017">
    <property type="component" value="Unassembled WGS sequence"/>
</dbReference>
<dbReference type="CDD" id="cd03360">
    <property type="entry name" value="LbH_AT_putative"/>
    <property type="match status" value="1"/>
</dbReference>
<dbReference type="NCBIfam" id="TIGR03570">
    <property type="entry name" value="NeuD_NnaD"/>
    <property type="match status" value="1"/>
</dbReference>
<feature type="active site" description="Proton acceptor" evidence="3">
    <location>
        <position position="148"/>
    </location>
</feature>
<dbReference type="EMBL" id="FOOI01000011">
    <property type="protein sequence ID" value="SFH02707.1"/>
    <property type="molecule type" value="Genomic_DNA"/>
</dbReference>
<keyword evidence="7" id="KW-0012">Acyltransferase</keyword>
<dbReference type="SUPFAM" id="SSF51161">
    <property type="entry name" value="Trimeric LpxA-like enzymes"/>
    <property type="match status" value="1"/>
</dbReference>
<evidence type="ECO:0000256" key="1">
    <source>
        <dbReference type="ARBA" id="ARBA00022679"/>
    </source>
</evidence>
<reference evidence="7 8" key="1">
    <citation type="submission" date="2016-10" db="EMBL/GenBank/DDBJ databases">
        <authorList>
            <person name="de Groot N.N."/>
        </authorList>
    </citation>
    <scope>NUCLEOTIDE SEQUENCE [LARGE SCALE GENOMIC DNA]</scope>
    <source>
        <strain evidence="7 8">CPCC 202808</strain>
    </source>
</reference>
<protein>
    <submittedName>
        <fullName evidence="6">Sugar O-acyltransferase (Sialic acid O-acetyltransferase NeuD family)</fullName>
    </submittedName>
    <submittedName>
        <fullName evidence="7">Sugar O-acyltransferase, sialic acid O-acetyltransferase NeuD family</fullName>
    </submittedName>
</protein>
<dbReference type="RefSeq" id="WP_092885148.1">
    <property type="nucleotide sequence ID" value="NZ_FOOI01000011.1"/>
</dbReference>
<accession>A0A1I2WPU2</accession>
<dbReference type="InterPro" id="IPR020019">
    <property type="entry name" value="AcTrfase_PglD-like"/>
</dbReference>
<evidence type="ECO:0000256" key="3">
    <source>
        <dbReference type="PIRSR" id="PIRSR620019-1"/>
    </source>
</evidence>
<keyword evidence="2" id="KW-0677">Repeat</keyword>
<sequence>MPAPRDLVIVGSGGFARETAQLAAVHPGWRLVGFCDDAPATHGTVVDGVRVLGPVDETVERTVRRTDAQLVVCAGNPRDYGSRARIVARLDRLGVRADRYATLVHPAASVAPSCTLGPGCVLLAQTVLTASVRLGAHVAVMPHVTLTHDDVVGDHVTIASGVRLGGGVRVGAGAYLGAGAMVRERLEIGPGSLVGMGSVVLDDVPAGQVWVGSPARFLRTTTSPTQHAHTISGGMT</sequence>
<dbReference type="InterPro" id="IPR018357">
    <property type="entry name" value="Hexapep_transf_CS"/>
</dbReference>
<evidence type="ECO:0000313" key="8">
    <source>
        <dbReference type="Proteomes" id="UP000199052"/>
    </source>
</evidence>
<dbReference type="InterPro" id="IPR011004">
    <property type="entry name" value="Trimer_LpxA-like_sf"/>
</dbReference>
<keyword evidence="9" id="KW-1185">Reference proteome</keyword>
<dbReference type="Gene3D" id="2.160.10.10">
    <property type="entry name" value="Hexapeptide repeat proteins"/>
    <property type="match status" value="1"/>
</dbReference>
<evidence type="ECO:0000256" key="2">
    <source>
        <dbReference type="ARBA" id="ARBA00022737"/>
    </source>
</evidence>
<dbReference type="PANTHER" id="PTHR43300">
    <property type="entry name" value="ACETYLTRANSFERASE"/>
    <property type="match status" value="1"/>
</dbReference>
<feature type="site" description="Increases basicity of active site His" evidence="3">
    <location>
        <position position="149"/>
    </location>
</feature>
<dbReference type="PANTHER" id="PTHR43300:SF7">
    <property type="entry name" value="UDP-N-ACETYLBACILLOSAMINE N-ACETYLTRANSFERASE"/>
    <property type="match status" value="1"/>
</dbReference>
<dbReference type="GO" id="GO:0016746">
    <property type="term" value="F:acyltransferase activity"/>
    <property type="evidence" value="ECO:0007669"/>
    <property type="project" value="UniProtKB-KW"/>
</dbReference>
<dbReference type="STRING" id="504797.SAMN05421678_11116"/>
<name>A0A1I2WPU2_9ACTN</name>
<dbReference type="OrthoDB" id="3697257at2"/>
<keyword evidence="1 7" id="KW-0808">Transferase</keyword>
<reference evidence="6 9" key="2">
    <citation type="submission" date="2020-07" db="EMBL/GenBank/DDBJ databases">
        <title>Sequencing the genomes of 1000 actinobacteria strains.</title>
        <authorList>
            <person name="Klenk H.-P."/>
        </authorList>
    </citation>
    <scope>NUCLEOTIDE SEQUENCE [LARGE SCALE GENOMIC DNA]</scope>
    <source>
        <strain evidence="6 9">DSM 45117</strain>
    </source>
</reference>
<evidence type="ECO:0000259" key="5">
    <source>
        <dbReference type="Pfam" id="PF17836"/>
    </source>
</evidence>
<evidence type="ECO:0000313" key="6">
    <source>
        <dbReference type="EMBL" id="NYH85044.1"/>
    </source>
</evidence>
<dbReference type="Pfam" id="PF17836">
    <property type="entry name" value="PglD_N"/>
    <property type="match status" value="1"/>
</dbReference>
<organism evidence="7 8">
    <name type="scientific">Actinopolymorpha cephalotaxi</name>
    <dbReference type="NCBI Taxonomy" id="504797"/>
    <lineage>
        <taxon>Bacteria</taxon>
        <taxon>Bacillati</taxon>
        <taxon>Actinomycetota</taxon>
        <taxon>Actinomycetes</taxon>
        <taxon>Propionibacteriales</taxon>
        <taxon>Actinopolymorphaceae</taxon>
        <taxon>Actinopolymorpha</taxon>
    </lineage>
</organism>
<evidence type="ECO:0000313" key="9">
    <source>
        <dbReference type="Proteomes" id="UP000533017"/>
    </source>
</evidence>
<dbReference type="InterPro" id="IPR041561">
    <property type="entry name" value="PglD_N"/>
</dbReference>
<dbReference type="Pfam" id="PF00132">
    <property type="entry name" value="Hexapep"/>
    <property type="match status" value="1"/>
</dbReference>
<evidence type="ECO:0000313" key="7">
    <source>
        <dbReference type="EMBL" id="SFH02707.1"/>
    </source>
</evidence>
<gene>
    <name evidence="6" type="ORF">FHR37_003895</name>
    <name evidence="7" type="ORF">SAMN05421678_11116</name>
</gene>
<dbReference type="InterPro" id="IPR001451">
    <property type="entry name" value="Hexapep"/>
</dbReference>
<dbReference type="InterPro" id="IPR050179">
    <property type="entry name" value="Trans_hexapeptide_repeat"/>
</dbReference>
<dbReference type="PROSITE" id="PS00101">
    <property type="entry name" value="HEXAPEP_TRANSFERASES"/>
    <property type="match status" value="1"/>
</dbReference>